<dbReference type="EMBL" id="AWQS01000208">
    <property type="protein sequence ID" value="EWT04645.1"/>
    <property type="molecule type" value="Genomic_DNA"/>
</dbReference>
<reference evidence="4" key="1">
    <citation type="submission" date="2013-08" db="EMBL/GenBank/DDBJ databases">
        <title>Intrasporangium oryzae NRRL B-24470.</title>
        <authorList>
            <person name="Liu H."/>
            <person name="Wang G."/>
        </authorList>
    </citation>
    <scope>NUCLEOTIDE SEQUENCE [LARGE SCALE GENOMIC DNA]</scope>
    <source>
        <strain evidence="4">Q5-1</strain>
    </source>
</reference>
<organism evidence="3 4">
    <name type="scientific">Intrasporangium chromatireducens Q5-1</name>
    <dbReference type="NCBI Taxonomy" id="584657"/>
    <lineage>
        <taxon>Bacteria</taxon>
        <taxon>Bacillati</taxon>
        <taxon>Actinomycetota</taxon>
        <taxon>Actinomycetes</taxon>
        <taxon>Micrococcales</taxon>
        <taxon>Intrasporangiaceae</taxon>
        <taxon>Intrasporangium</taxon>
    </lineage>
</organism>
<evidence type="ECO:0000313" key="3">
    <source>
        <dbReference type="EMBL" id="EWT04645.1"/>
    </source>
</evidence>
<protein>
    <recommendedName>
        <fullName evidence="2">Helix-turn-helix domain-containing protein</fullName>
    </recommendedName>
</protein>
<evidence type="ECO:0000256" key="1">
    <source>
        <dbReference type="SAM" id="MobiDB-lite"/>
    </source>
</evidence>
<dbReference type="AlphaFoldDB" id="W9GF25"/>
<dbReference type="GO" id="GO:0003677">
    <property type="term" value="F:DNA binding"/>
    <property type="evidence" value="ECO:0007669"/>
    <property type="project" value="InterPro"/>
</dbReference>
<dbReference type="InterPro" id="IPR010093">
    <property type="entry name" value="SinI_DNA-bd"/>
</dbReference>
<proteinExistence type="predicted"/>
<feature type="region of interest" description="Disordered" evidence="1">
    <location>
        <begin position="61"/>
        <end position="81"/>
    </location>
</feature>
<sequence length="81" mass="8624">MSTTTRTRPAWLSQAEAADELGVTDRTIRNYIARGVLPAFRPRGSRAVRIRATDLEALMQPIPTMGTGADMPAPATRGGAG</sequence>
<dbReference type="Proteomes" id="UP000019494">
    <property type="component" value="Unassembled WGS sequence"/>
</dbReference>
<comment type="caution">
    <text evidence="3">The sequence shown here is derived from an EMBL/GenBank/DDBJ whole genome shotgun (WGS) entry which is preliminary data.</text>
</comment>
<dbReference type="InterPro" id="IPR041657">
    <property type="entry name" value="HTH_17"/>
</dbReference>
<evidence type="ECO:0000313" key="4">
    <source>
        <dbReference type="Proteomes" id="UP000019494"/>
    </source>
</evidence>
<dbReference type="NCBIfam" id="TIGR01764">
    <property type="entry name" value="excise"/>
    <property type="match status" value="1"/>
</dbReference>
<feature type="domain" description="Helix-turn-helix" evidence="2">
    <location>
        <begin position="11"/>
        <end position="60"/>
    </location>
</feature>
<dbReference type="SUPFAM" id="SSF46955">
    <property type="entry name" value="Putative DNA-binding domain"/>
    <property type="match status" value="1"/>
</dbReference>
<dbReference type="OrthoDB" id="3789406at2"/>
<dbReference type="Pfam" id="PF12728">
    <property type="entry name" value="HTH_17"/>
    <property type="match status" value="1"/>
</dbReference>
<name>W9GF25_9MICO</name>
<dbReference type="InterPro" id="IPR009061">
    <property type="entry name" value="DNA-bd_dom_put_sf"/>
</dbReference>
<evidence type="ECO:0000259" key="2">
    <source>
        <dbReference type="Pfam" id="PF12728"/>
    </source>
</evidence>
<keyword evidence="4" id="KW-1185">Reference proteome</keyword>
<gene>
    <name evidence="3" type="ORF">N864_10830</name>
</gene>
<dbReference type="Gene3D" id="1.10.1660.10">
    <property type="match status" value="1"/>
</dbReference>
<accession>W9GF25</accession>